<organism evidence="2 3">
    <name type="scientific">Kitasatospora herbaricolor</name>
    <dbReference type="NCBI Taxonomy" id="68217"/>
    <lineage>
        <taxon>Bacteria</taxon>
        <taxon>Bacillati</taxon>
        <taxon>Actinomycetota</taxon>
        <taxon>Actinomycetes</taxon>
        <taxon>Kitasatosporales</taxon>
        <taxon>Streptomycetaceae</taxon>
        <taxon>Kitasatospora</taxon>
    </lineage>
</organism>
<keyword evidence="3" id="KW-1185">Reference proteome</keyword>
<dbReference type="Proteomes" id="UP001432014">
    <property type="component" value="Chromosome"/>
</dbReference>
<reference evidence="2 3" key="1">
    <citation type="submission" date="2022-10" db="EMBL/GenBank/DDBJ databases">
        <title>The complete genomes of actinobacterial strains from the NBC collection.</title>
        <authorList>
            <person name="Joergensen T.S."/>
            <person name="Alvarez Arevalo M."/>
            <person name="Sterndorff E.B."/>
            <person name="Faurdal D."/>
            <person name="Vuksanovic O."/>
            <person name="Mourched A.-S."/>
            <person name="Charusanti P."/>
            <person name="Shaw S."/>
            <person name="Blin K."/>
            <person name="Weber T."/>
        </authorList>
    </citation>
    <scope>NUCLEOTIDE SEQUENCE [LARGE SCALE GENOMIC DNA]</scope>
    <source>
        <strain evidence="2 3">NBC_01247</strain>
    </source>
</reference>
<accession>A0ABZ1W1F7</accession>
<keyword evidence="1" id="KW-0732">Signal</keyword>
<evidence type="ECO:0000313" key="2">
    <source>
        <dbReference type="EMBL" id="WUS54655.1"/>
    </source>
</evidence>
<feature type="chain" id="PRO_5045663559" evidence="1">
    <location>
        <begin position="43"/>
        <end position="140"/>
    </location>
</feature>
<dbReference type="RefSeq" id="WP_329500810.1">
    <property type="nucleotide sequence ID" value="NZ_CP108460.1"/>
</dbReference>
<evidence type="ECO:0000256" key="1">
    <source>
        <dbReference type="SAM" id="SignalP"/>
    </source>
</evidence>
<name>A0ABZ1W1F7_9ACTN</name>
<evidence type="ECO:0000313" key="3">
    <source>
        <dbReference type="Proteomes" id="UP001432014"/>
    </source>
</evidence>
<feature type="signal peptide" evidence="1">
    <location>
        <begin position="1"/>
        <end position="42"/>
    </location>
</feature>
<proteinExistence type="predicted"/>
<dbReference type="EMBL" id="CP108482">
    <property type="protein sequence ID" value="WUS54655.1"/>
    <property type="molecule type" value="Genomic_DNA"/>
</dbReference>
<sequence>MSHPNGPARRSTAKLSRKLAGVAAILTVAAGSLVGAAGPASAGSNGQQIIFRDSLGIADSIRIWGYNNYGSYVGVCQSTPVHDNYVSGYWWRGSVAIYGYKGVGCPTNGAVIYGTANIPTSQSGSDWLVVSDADWGIGVG</sequence>
<protein>
    <submittedName>
        <fullName evidence="2">Uncharacterized protein</fullName>
    </submittedName>
</protein>
<gene>
    <name evidence="2" type="ORF">OG469_03525</name>
</gene>